<feature type="non-terminal residue" evidence="2">
    <location>
        <position position="1"/>
    </location>
</feature>
<name>A0AAV3F8U5_CLOPF</name>
<comment type="caution">
    <text evidence="2">The sequence shown here is derived from an EMBL/GenBank/DDBJ whole genome shotgun (WGS) entry which is preliminary data.</text>
</comment>
<dbReference type="Proteomes" id="UP000005358">
    <property type="component" value="Unassembled WGS sequence"/>
</dbReference>
<protein>
    <recommendedName>
        <fullName evidence="4">LPXTG cell wall anchor domain-containing protein</fullName>
    </recommendedName>
</protein>
<evidence type="ECO:0000313" key="3">
    <source>
        <dbReference type="Proteomes" id="UP000005358"/>
    </source>
</evidence>
<dbReference type="NCBIfam" id="TIGR01167">
    <property type="entry name" value="LPXTG_anchor"/>
    <property type="match status" value="1"/>
</dbReference>
<accession>A0AAV3F8U5</accession>
<organism evidence="2 3">
    <name type="scientific">Clostridium perfringens F262</name>
    <dbReference type="NCBI Taxonomy" id="883064"/>
    <lineage>
        <taxon>Bacteria</taxon>
        <taxon>Bacillati</taxon>
        <taxon>Bacillota</taxon>
        <taxon>Clostridia</taxon>
        <taxon>Eubacteriales</taxon>
        <taxon>Clostridiaceae</taxon>
        <taxon>Clostridium</taxon>
    </lineage>
</organism>
<reference evidence="2 3" key="1">
    <citation type="journal article" date="2012" name="PLoS ONE">
        <title>Genome Sequencing and Analysis of a Type A Clostridium perfringens Isolate from a Case of Bovine Clostridial Abomasitis.</title>
        <authorList>
            <person name="Nowell V.J."/>
            <person name="Kropinski A.M."/>
            <person name="Songer J.G."/>
            <person name="Macinnes J.I."/>
            <person name="Parreira V.R."/>
            <person name="Prescott J.F."/>
        </authorList>
    </citation>
    <scope>NUCLEOTIDE SEQUENCE [LARGE SCALE GENOMIC DNA]</scope>
    <source>
        <strain evidence="2 3">F262</strain>
    </source>
</reference>
<feature type="transmembrane region" description="Helical" evidence="1">
    <location>
        <begin position="28"/>
        <end position="44"/>
    </location>
</feature>
<evidence type="ECO:0000256" key="1">
    <source>
        <dbReference type="SAM" id="Phobius"/>
    </source>
</evidence>
<evidence type="ECO:0008006" key="4">
    <source>
        <dbReference type="Google" id="ProtNLM"/>
    </source>
</evidence>
<keyword evidence="1" id="KW-0472">Membrane</keyword>
<gene>
    <name evidence="2" type="ORF">HA1_15920</name>
</gene>
<dbReference type="EMBL" id="AFES01000041">
    <property type="protein sequence ID" value="EIA15729.1"/>
    <property type="molecule type" value="Genomic_DNA"/>
</dbReference>
<dbReference type="AlphaFoldDB" id="A0AAV3F8U5"/>
<keyword evidence="1" id="KW-1133">Transmembrane helix</keyword>
<proteinExistence type="predicted"/>
<sequence>KLEIGKLETSKLKYNFKNLPKTGDISDFSYLGGILISLVALLNLNRKKFN</sequence>
<keyword evidence="1" id="KW-0812">Transmembrane</keyword>
<evidence type="ECO:0000313" key="2">
    <source>
        <dbReference type="EMBL" id="EIA15729.1"/>
    </source>
</evidence>